<dbReference type="Proteomes" id="UP000549617">
    <property type="component" value="Unassembled WGS sequence"/>
</dbReference>
<dbReference type="InterPro" id="IPR045510">
    <property type="entry name" value="DUF6481"/>
</dbReference>
<dbReference type="RefSeq" id="WP_184021363.1">
    <property type="nucleotide sequence ID" value="NZ_JACIJC010000006.1"/>
</dbReference>
<evidence type="ECO:0000313" key="3">
    <source>
        <dbReference type="Proteomes" id="UP000549617"/>
    </source>
</evidence>
<proteinExistence type="predicted"/>
<organism evidence="2 3">
    <name type="scientific">Sphingobium boeckii</name>
    <dbReference type="NCBI Taxonomy" id="1082345"/>
    <lineage>
        <taxon>Bacteria</taxon>
        <taxon>Pseudomonadati</taxon>
        <taxon>Pseudomonadota</taxon>
        <taxon>Alphaproteobacteria</taxon>
        <taxon>Sphingomonadales</taxon>
        <taxon>Sphingomonadaceae</taxon>
        <taxon>Sphingobium</taxon>
    </lineage>
</organism>
<name>A0A7W9AKT9_9SPHN</name>
<gene>
    <name evidence="2" type="ORF">FHS49_003566</name>
</gene>
<accession>A0A7W9AKT9</accession>
<feature type="coiled-coil region" evidence="1">
    <location>
        <begin position="36"/>
        <end position="71"/>
    </location>
</feature>
<dbReference type="EMBL" id="JACIJC010000006">
    <property type="protein sequence ID" value="MBB5687524.1"/>
    <property type="molecule type" value="Genomic_DNA"/>
</dbReference>
<sequence length="103" mass="11214">MSGYKDPAFQDRIALAAAARQKALDKLKAKPPVDEAVLAERRAAREAKEAAEAEKRAARKLAMEQAKAEKEAAKKAAAPVVKTAEELKAARDARYAARKKNKK</sequence>
<dbReference type="AlphaFoldDB" id="A0A7W9AKT9"/>
<evidence type="ECO:0000256" key="1">
    <source>
        <dbReference type="SAM" id="Coils"/>
    </source>
</evidence>
<protein>
    <submittedName>
        <fullName evidence="2">Uncharacterized protein</fullName>
    </submittedName>
</protein>
<keyword evidence="1" id="KW-0175">Coiled coil</keyword>
<evidence type="ECO:0000313" key="2">
    <source>
        <dbReference type="EMBL" id="MBB5687524.1"/>
    </source>
</evidence>
<comment type="caution">
    <text evidence="2">The sequence shown here is derived from an EMBL/GenBank/DDBJ whole genome shotgun (WGS) entry which is preliminary data.</text>
</comment>
<reference evidence="2 3" key="1">
    <citation type="submission" date="2020-08" db="EMBL/GenBank/DDBJ databases">
        <title>Genomic Encyclopedia of Type Strains, Phase IV (KMG-IV): sequencing the most valuable type-strain genomes for metagenomic binning, comparative biology and taxonomic classification.</title>
        <authorList>
            <person name="Goeker M."/>
        </authorList>
    </citation>
    <scope>NUCLEOTIDE SEQUENCE [LARGE SCALE GENOMIC DNA]</scope>
    <source>
        <strain evidence="2 3">DSM 25079</strain>
    </source>
</reference>
<dbReference type="Pfam" id="PF20089">
    <property type="entry name" value="DUF6481"/>
    <property type="match status" value="1"/>
</dbReference>
<keyword evidence="3" id="KW-1185">Reference proteome</keyword>